<dbReference type="Proteomes" id="UP001151760">
    <property type="component" value="Unassembled WGS sequence"/>
</dbReference>
<dbReference type="Pfam" id="PF14244">
    <property type="entry name" value="Retrotran_gag_3"/>
    <property type="match status" value="1"/>
</dbReference>
<evidence type="ECO:0000256" key="1">
    <source>
        <dbReference type="SAM" id="MobiDB-lite"/>
    </source>
</evidence>
<evidence type="ECO:0000259" key="2">
    <source>
        <dbReference type="Pfam" id="PF14244"/>
    </source>
</evidence>
<protein>
    <submittedName>
        <fullName evidence="3">Ribonuclease H-like domain-containing protein</fullName>
    </submittedName>
</protein>
<sequence length="151" mass="16995">MFVHNSEHNSPFNSDQDDGVHDPITRISKLDISDPLHLHPSDTTGLTVVSIKLKGTESYQVWSCVMLLALEGKIKIGFIDGSCKRSNTDEVLSKQWDRVNAIVLGWILNSISEELFLVCMRLNAIQVINLYQLLSDTSRASNNSVHEEIMR</sequence>
<proteinExistence type="predicted"/>
<dbReference type="PANTHER" id="PTHR37610">
    <property type="entry name" value="CCHC-TYPE DOMAIN-CONTAINING PROTEIN"/>
    <property type="match status" value="1"/>
</dbReference>
<organism evidence="3 4">
    <name type="scientific">Tanacetum coccineum</name>
    <dbReference type="NCBI Taxonomy" id="301880"/>
    <lineage>
        <taxon>Eukaryota</taxon>
        <taxon>Viridiplantae</taxon>
        <taxon>Streptophyta</taxon>
        <taxon>Embryophyta</taxon>
        <taxon>Tracheophyta</taxon>
        <taxon>Spermatophyta</taxon>
        <taxon>Magnoliopsida</taxon>
        <taxon>eudicotyledons</taxon>
        <taxon>Gunneridae</taxon>
        <taxon>Pentapetalae</taxon>
        <taxon>asterids</taxon>
        <taxon>campanulids</taxon>
        <taxon>Asterales</taxon>
        <taxon>Asteraceae</taxon>
        <taxon>Asteroideae</taxon>
        <taxon>Anthemideae</taxon>
        <taxon>Anthemidinae</taxon>
        <taxon>Tanacetum</taxon>
    </lineage>
</organism>
<keyword evidence="4" id="KW-1185">Reference proteome</keyword>
<name>A0ABQ5DUE2_9ASTR</name>
<evidence type="ECO:0000313" key="3">
    <source>
        <dbReference type="EMBL" id="GJT42670.1"/>
    </source>
</evidence>
<dbReference type="EMBL" id="BQNB010015665">
    <property type="protein sequence ID" value="GJT42670.1"/>
    <property type="molecule type" value="Genomic_DNA"/>
</dbReference>
<dbReference type="InterPro" id="IPR029472">
    <property type="entry name" value="Copia-like_N"/>
</dbReference>
<reference evidence="3" key="2">
    <citation type="submission" date="2022-01" db="EMBL/GenBank/DDBJ databases">
        <authorList>
            <person name="Yamashiro T."/>
            <person name="Shiraishi A."/>
            <person name="Satake H."/>
            <person name="Nakayama K."/>
        </authorList>
    </citation>
    <scope>NUCLEOTIDE SEQUENCE</scope>
</reference>
<dbReference type="PANTHER" id="PTHR37610:SF78">
    <property type="entry name" value="GAG-POLYPEPTIDE OF LTR COPIA-TYPE-RELATED"/>
    <property type="match status" value="1"/>
</dbReference>
<comment type="caution">
    <text evidence="3">The sequence shown here is derived from an EMBL/GenBank/DDBJ whole genome shotgun (WGS) entry which is preliminary data.</text>
</comment>
<feature type="region of interest" description="Disordered" evidence="1">
    <location>
        <begin position="1"/>
        <end position="20"/>
    </location>
</feature>
<reference evidence="3" key="1">
    <citation type="journal article" date="2022" name="Int. J. Mol. Sci.">
        <title>Draft Genome of Tanacetum Coccineum: Genomic Comparison of Closely Related Tanacetum-Family Plants.</title>
        <authorList>
            <person name="Yamashiro T."/>
            <person name="Shiraishi A."/>
            <person name="Nakayama K."/>
            <person name="Satake H."/>
        </authorList>
    </citation>
    <scope>NUCLEOTIDE SEQUENCE</scope>
</reference>
<gene>
    <name evidence="3" type="ORF">Tco_0951385</name>
</gene>
<feature type="domain" description="Retrotransposon Copia-like N-terminal" evidence="2">
    <location>
        <begin position="39"/>
        <end position="84"/>
    </location>
</feature>
<accession>A0ABQ5DUE2</accession>
<evidence type="ECO:0000313" key="4">
    <source>
        <dbReference type="Proteomes" id="UP001151760"/>
    </source>
</evidence>